<feature type="transmembrane region" description="Helical" evidence="1">
    <location>
        <begin position="6"/>
        <end position="23"/>
    </location>
</feature>
<dbReference type="Proteomes" id="UP000270190">
    <property type="component" value="Unassembled WGS sequence"/>
</dbReference>
<dbReference type="Gene3D" id="3.30.565.10">
    <property type="entry name" value="Histidine kinase-like ATPase, C-terminal domain"/>
    <property type="match status" value="1"/>
</dbReference>
<dbReference type="Pfam" id="PF14501">
    <property type="entry name" value="HATPase_c_5"/>
    <property type="match status" value="1"/>
</dbReference>
<gene>
    <name evidence="3" type="ORF">BTBSAS_20106</name>
</gene>
<proteinExistence type="predicted"/>
<feature type="transmembrane region" description="Helical" evidence="1">
    <location>
        <begin position="115"/>
        <end position="140"/>
    </location>
</feature>
<organism evidence="3 4">
    <name type="scientific">Brochothrix thermosphacta</name>
    <name type="common">Microbacterium thermosphactum</name>
    <dbReference type="NCBI Taxonomy" id="2756"/>
    <lineage>
        <taxon>Bacteria</taxon>
        <taxon>Bacillati</taxon>
        <taxon>Bacillota</taxon>
        <taxon>Bacilli</taxon>
        <taxon>Bacillales</taxon>
        <taxon>Listeriaceae</taxon>
        <taxon>Brochothrix</taxon>
    </lineage>
</organism>
<dbReference type="AlphaFoldDB" id="A0A2X0QI14"/>
<dbReference type="EMBL" id="OUNC01000012">
    <property type="protein sequence ID" value="SPP28236.1"/>
    <property type="molecule type" value="Genomic_DNA"/>
</dbReference>
<sequence>MSFVIGSLSVVLSMLFFLLFLGWRRLIYPRDLLIFAGLFLVEYLLYLIQLLPPVFFSYMTFTIMFIILYKNTKAVFLAIAFPAVYYALSILSWHLTFGLAHSLGVPSTGDRYPYFSVALPLQLILVVSVILFVLLIAILLKYLDLRWQLFHVLIHDMRTSTVIAVFILISMLIANSLHVNAYRGQTDNLTLSILSIISYSLVLVFIIVVTIQAIKSAAKTAKIKQAQLYSEQLERVNTDVQAFQHDYRSILMSLSSFIENEDWQNLKTFFYEELAQTADTDATSDTLHKDLNNIQLVPLYSVLQTKLAQSENYGIVTRFYAPTPVYSVTMPMIDLIRCVSILMDNACEAAQKATEPTLTVTLTQDDEKLYLQVENTIAANQPLDIKQMMTNGYSTKGTNRGKGLANLAKIVKRTPGADYSLTKTDNTFTLYLELVRGN</sequence>
<dbReference type="InterPro" id="IPR036890">
    <property type="entry name" value="HATPase_C_sf"/>
</dbReference>
<feature type="domain" description="Sensor histidine kinase NatK-like C-terminal" evidence="2">
    <location>
        <begin position="330"/>
        <end position="433"/>
    </location>
</feature>
<keyword evidence="1" id="KW-0472">Membrane</keyword>
<dbReference type="InterPro" id="IPR032834">
    <property type="entry name" value="NatK-like_C"/>
</dbReference>
<feature type="transmembrane region" description="Helical" evidence="1">
    <location>
        <begin position="54"/>
        <end position="69"/>
    </location>
</feature>
<keyword evidence="1" id="KW-0812">Transmembrane</keyword>
<dbReference type="PANTHER" id="PTHR40448:SF1">
    <property type="entry name" value="TWO-COMPONENT SENSOR HISTIDINE KINASE"/>
    <property type="match status" value="1"/>
</dbReference>
<protein>
    <recommendedName>
        <fullName evidence="2">Sensor histidine kinase NatK-like C-terminal domain-containing protein</fullName>
    </recommendedName>
</protein>
<dbReference type="RefSeq" id="WP_120487692.1">
    <property type="nucleotide sequence ID" value="NZ_CBCPKC010000001.1"/>
</dbReference>
<evidence type="ECO:0000256" key="1">
    <source>
        <dbReference type="SAM" id="Phobius"/>
    </source>
</evidence>
<evidence type="ECO:0000313" key="3">
    <source>
        <dbReference type="EMBL" id="SPP28236.1"/>
    </source>
</evidence>
<reference evidence="4" key="1">
    <citation type="submission" date="2018-04" db="EMBL/GenBank/DDBJ databases">
        <authorList>
            <person name="Illikoud N."/>
        </authorList>
    </citation>
    <scope>NUCLEOTIDE SEQUENCE [LARGE SCALE GENOMIC DNA]</scope>
</reference>
<dbReference type="SUPFAM" id="SSF55874">
    <property type="entry name" value="ATPase domain of HSP90 chaperone/DNA topoisomerase II/histidine kinase"/>
    <property type="match status" value="1"/>
</dbReference>
<feature type="transmembrane region" description="Helical" evidence="1">
    <location>
        <begin position="191"/>
        <end position="214"/>
    </location>
</feature>
<evidence type="ECO:0000259" key="2">
    <source>
        <dbReference type="Pfam" id="PF14501"/>
    </source>
</evidence>
<dbReference type="PANTHER" id="PTHR40448">
    <property type="entry name" value="TWO-COMPONENT SENSOR HISTIDINE KINASE"/>
    <property type="match status" value="1"/>
</dbReference>
<dbReference type="GO" id="GO:0042802">
    <property type="term" value="F:identical protein binding"/>
    <property type="evidence" value="ECO:0007669"/>
    <property type="project" value="TreeGrafter"/>
</dbReference>
<feature type="transmembrane region" description="Helical" evidence="1">
    <location>
        <begin position="76"/>
        <end position="95"/>
    </location>
</feature>
<evidence type="ECO:0000313" key="4">
    <source>
        <dbReference type="Proteomes" id="UP000270190"/>
    </source>
</evidence>
<name>A0A2X0QI14_BROTH</name>
<accession>A0A2X0QI14</accession>
<keyword evidence="1" id="KW-1133">Transmembrane helix</keyword>
<feature type="transmembrane region" description="Helical" evidence="1">
    <location>
        <begin position="161"/>
        <end position="179"/>
    </location>
</feature>